<dbReference type="KEGG" id="palw:PSAL_032190"/>
<keyword evidence="2" id="KW-1185">Reference proteome</keyword>
<gene>
    <name evidence="1" type="ORF">PSAL_032190</name>
</gene>
<organism evidence="1 2">
    <name type="scientific">Pseudooceanicola algae</name>
    <dbReference type="NCBI Taxonomy" id="1537215"/>
    <lineage>
        <taxon>Bacteria</taxon>
        <taxon>Pseudomonadati</taxon>
        <taxon>Pseudomonadota</taxon>
        <taxon>Alphaproteobacteria</taxon>
        <taxon>Rhodobacterales</taxon>
        <taxon>Paracoccaceae</taxon>
        <taxon>Pseudooceanicola</taxon>
    </lineage>
</organism>
<evidence type="ECO:0000313" key="1">
    <source>
        <dbReference type="EMBL" id="QPM91956.1"/>
    </source>
</evidence>
<name>A0A418SIX5_9RHOB</name>
<proteinExistence type="predicted"/>
<sequence>MKSLNAFGNAQGWPPYGVFSMRLVLAVYWAVHRGYKVFYTGIRKLKVVTPCSHVTSIRPLWAVAMDDAI</sequence>
<dbReference type="Proteomes" id="UP000283786">
    <property type="component" value="Chromosome"/>
</dbReference>
<dbReference type="AlphaFoldDB" id="A0A418SIX5"/>
<accession>A0A418SIX5</accession>
<evidence type="ECO:0000313" key="2">
    <source>
        <dbReference type="Proteomes" id="UP000283786"/>
    </source>
</evidence>
<dbReference type="EMBL" id="CP060436">
    <property type="protein sequence ID" value="QPM91956.1"/>
    <property type="molecule type" value="Genomic_DNA"/>
</dbReference>
<protein>
    <submittedName>
        <fullName evidence="1">Uncharacterized protein</fullName>
    </submittedName>
</protein>
<reference evidence="1 2" key="1">
    <citation type="submission" date="2020-08" db="EMBL/GenBank/DDBJ databases">
        <title>Genome sequence of Rhodobacteraceae bacterium Lw-13e.</title>
        <authorList>
            <person name="Poehlein A."/>
            <person name="Wolter L."/>
            <person name="Daniel R."/>
            <person name="Brinkhoff T."/>
        </authorList>
    </citation>
    <scope>NUCLEOTIDE SEQUENCE [LARGE SCALE GENOMIC DNA]</scope>
    <source>
        <strain evidence="1 2">Lw-13e</strain>
    </source>
</reference>